<dbReference type="InterPro" id="IPR047135">
    <property type="entry name" value="YsiQ"/>
</dbReference>
<accession>A0A9D1YBJ2</accession>
<feature type="transmembrane region" description="Helical" evidence="7">
    <location>
        <begin position="323"/>
        <end position="345"/>
    </location>
</feature>
<feature type="transmembrane region" description="Helical" evidence="7">
    <location>
        <begin position="59"/>
        <end position="80"/>
    </location>
</feature>
<feature type="transmembrane region" description="Helical" evidence="7">
    <location>
        <begin position="288"/>
        <end position="311"/>
    </location>
</feature>
<sequence>MADTVMLGFVSQTAMASCSLAGQVHFILNMIYGGLAAGITMLAAQYWGRQNLTAIQHILAIGVKLAAAVGVLFFVGTVFFPTLLMRIYTDDPAMIESGAVYLNTVGWSYLFMGLSHPYLSVMKSIERVKASTLINSSALLLNILLNAMFLFGWIPGIPPMGIRGVALATVLSRVIEFSLCLIDGARYKKLRLTPKLFLLHNPVLWRDFIRYSLPALGNEFVWGLAFSMYSVIMGRLGEDLVAANSIMSNMRNLASVLGFGVANGTAILLGKSIGIVDMDRAEKDARRLLWLTFASALLGSVVILAVHPILANTMTLTQQAKEYLQIMVWISAVYVLGPAMNTCWICGVFRAGGDSRFGFLCDLIDMWVVFVPLGFLAAFVFQLPPMWVYALLSLDEFAKMPVVYHRYRQKKWLRNITRDIT</sequence>
<dbReference type="EMBL" id="DXDU01000009">
    <property type="protein sequence ID" value="HIY25657.1"/>
    <property type="molecule type" value="Genomic_DNA"/>
</dbReference>
<feature type="transmembrane region" description="Helical" evidence="7">
    <location>
        <begin position="160"/>
        <end position="182"/>
    </location>
</feature>
<evidence type="ECO:0000256" key="4">
    <source>
        <dbReference type="ARBA" id="ARBA00022692"/>
    </source>
</evidence>
<dbReference type="GO" id="GO:0015297">
    <property type="term" value="F:antiporter activity"/>
    <property type="evidence" value="ECO:0007669"/>
    <property type="project" value="InterPro"/>
</dbReference>
<organism evidence="8 9">
    <name type="scientific">Candidatus Acutalibacter pullistercoris</name>
    <dbReference type="NCBI Taxonomy" id="2838418"/>
    <lineage>
        <taxon>Bacteria</taxon>
        <taxon>Bacillati</taxon>
        <taxon>Bacillota</taxon>
        <taxon>Clostridia</taxon>
        <taxon>Eubacteriales</taxon>
        <taxon>Acutalibacteraceae</taxon>
        <taxon>Acutalibacter</taxon>
    </lineage>
</organism>
<dbReference type="InterPro" id="IPR002528">
    <property type="entry name" value="MATE_fam"/>
</dbReference>
<dbReference type="GO" id="GO:0005886">
    <property type="term" value="C:plasma membrane"/>
    <property type="evidence" value="ECO:0007669"/>
    <property type="project" value="UniProtKB-SubCell"/>
</dbReference>
<keyword evidence="2" id="KW-0813">Transport</keyword>
<dbReference type="Pfam" id="PF01554">
    <property type="entry name" value="MatE"/>
    <property type="match status" value="2"/>
</dbReference>
<dbReference type="AlphaFoldDB" id="A0A9D1YBJ2"/>
<dbReference type="PIRSF" id="PIRSF006603">
    <property type="entry name" value="DinF"/>
    <property type="match status" value="1"/>
</dbReference>
<evidence type="ECO:0000313" key="8">
    <source>
        <dbReference type="EMBL" id="HIY25657.1"/>
    </source>
</evidence>
<dbReference type="NCBIfam" id="TIGR00797">
    <property type="entry name" value="matE"/>
    <property type="match status" value="1"/>
</dbReference>
<dbReference type="GO" id="GO:0042910">
    <property type="term" value="F:xenobiotic transmembrane transporter activity"/>
    <property type="evidence" value="ECO:0007669"/>
    <property type="project" value="InterPro"/>
</dbReference>
<dbReference type="PANTHER" id="PTHR42925">
    <property type="entry name" value="MULTIDRUG AND TOXIN EFFLUX PROTEIN MATE FAMILY"/>
    <property type="match status" value="1"/>
</dbReference>
<evidence type="ECO:0000256" key="5">
    <source>
        <dbReference type="ARBA" id="ARBA00022989"/>
    </source>
</evidence>
<evidence type="ECO:0000256" key="6">
    <source>
        <dbReference type="ARBA" id="ARBA00023136"/>
    </source>
</evidence>
<dbReference type="CDD" id="cd13134">
    <property type="entry name" value="MATE_like_8"/>
    <property type="match status" value="1"/>
</dbReference>
<keyword evidence="3" id="KW-1003">Cell membrane</keyword>
<feature type="transmembrane region" description="Helical" evidence="7">
    <location>
        <begin position="133"/>
        <end position="154"/>
    </location>
</feature>
<dbReference type="Proteomes" id="UP000823915">
    <property type="component" value="Unassembled WGS sequence"/>
</dbReference>
<reference evidence="8" key="2">
    <citation type="submission" date="2021-04" db="EMBL/GenBank/DDBJ databases">
        <authorList>
            <person name="Gilroy R."/>
        </authorList>
    </citation>
    <scope>NUCLEOTIDE SEQUENCE</scope>
    <source>
        <strain evidence="8">1282</strain>
    </source>
</reference>
<feature type="transmembrane region" description="Helical" evidence="7">
    <location>
        <begin position="26"/>
        <end position="47"/>
    </location>
</feature>
<feature type="transmembrane region" description="Helical" evidence="7">
    <location>
        <begin position="357"/>
        <end position="380"/>
    </location>
</feature>
<reference evidence="8" key="1">
    <citation type="journal article" date="2021" name="PeerJ">
        <title>Extensive microbial diversity within the chicken gut microbiome revealed by metagenomics and culture.</title>
        <authorList>
            <person name="Gilroy R."/>
            <person name="Ravi A."/>
            <person name="Getino M."/>
            <person name="Pursley I."/>
            <person name="Horton D.L."/>
            <person name="Alikhan N.F."/>
            <person name="Baker D."/>
            <person name="Gharbi K."/>
            <person name="Hall N."/>
            <person name="Watson M."/>
            <person name="Adriaenssens E.M."/>
            <person name="Foster-Nyarko E."/>
            <person name="Jarju S."/>
            <person name="Secka A."/>
            <person name="Antonio M."/>
            <person name="Oren A."/>
            <person name="Chaudhuri R.R."/>
            <person name="La Ragione R."/>
            <person name="Hildebrand F."/>
            <person name="Pallen M.J."/>
        </authorList>
    </citation>
    <scope>NUCLEOTIDE SEQUENCE</scope>
    <source>
        <strain evidence="8">1282</strain>
    </source>
</reference>
<comment type="caution">
    <text evidence="8">The sequence shown here is derived from an EMBL/GenBank/DDBJ whole genome shotgun (WGS) entry which is preliminary data.</text>
</comment>
<gene>
    <name evidence="8" type="ORF">H9838_00605</name>
</gene>
<protein>
    <submittedName>
        <fullName evidence="8">MATE family efflux transporter</fullName>
    </submittedName>
</protein>
<evidence type="ECO:0000313" key="9">
    <source>
        <dbReference type="Proteomes" id="UP000823915"/>
    </source>
</evidence>
<comment type="subcellular location">
    <subcellularLocation>
        <location evidence="1">Cell membrane</location>
        <topology evidence="1">Multi-pass membrane protein</topology>
    </subcellularLocation>
</comment>
<feature type="transmembrane region" description="Helical" evidence="7">
    <location>
        <begin position="253"/>
        <end position="276"/>
    </location>
</feature>
<dbReference type="PANTHER" id="PTHR42925:SF2">
    <property type="entry name" value="NA+ DRIVEN MULTIDRUG EFFLUX PUMP"/>
    <property type="match status" value="1"/>
</dbReference>
<evidence type="ECO:0000256" key="3">
    <source>
        <dbReference type="ARBA" id="ARBA00022475"/>
    </source>
</evidence>
<evidence type="ECO:0000256" key="2">
    <source>
        <dbReference type="ARBA" id="ARBA00022448"/>
    </source>
</evidence>
<dbReference type="InterPro" id="IPR048279">
    <property type="entry name" value="MdtK-like"/>
</dbReference>
<feature type="transmembrane region" description="Helical" evidence="7">
    <location>
        <begin position="215"/>
        <end position="233"/>
    </location>
</feature>
<keyword evidence="5 7" id="KW-1133">Transmembrane helix</keyword>
<evidence type="ECO:0000256" key="7">
    <source>
        <dbReference type="SAM" id="Phobius"/>
    </source>
</evidence>
<keyword evidence="4 7" id="KW-0812">Transmembrane</keyword>
<proteinExistence type="predicted"/>
<evidence type="ECO:0000256" key="1">
    <source>
        <dbReference type="ARBA" id="ARBA00004651"/>
    </source>
</evidence>
<keyword evidence="6 7" id="KW-0472">Membrane</keyword>
<feature type="transmembrane region" description="Helical" evidence="7">
    <location>
        <begin position="100"/>
        <end position="121"/>
    </location>
</feature>
<name>A0A9D1YBJ2_9FIRM</name>